<reference evidence="3 4" key="1">
    <citation type="submission" date="2016-10" db="EMBL/GenBank/DDBJ databases">
        <authorList>
            <person name="de Groot N.N."/>
        </authorList>
    </citation>
    <scope>NUCLEOTIDE SEQUENCE [LARGE SCALE GENOMIC DNA]</scope>
    <source>
        <strain evidence="3 4">DSM 21001</strain>
    </source>
</reference>
<dbReference type="AlphaFoldDB" id="A0A1I6N0W9"/>
<dbReference type="Gene3D" id="3.40.50.620">
    <property type="entry name" value="HUPs"/>
    <property type="match status" value="1"/>
</dbReference>
<feature type="domain" description="DUF218" evidence="2">
    <location>
        <begin position="55"/>
        <end position="201"/>
    </location>
</feature>
<dbReference type="EMBL" id="FOZL01000002">
    <property type="protein sequence ID" value="SFS21612.1"/>
    <property type="molecule type" value="Genomic_DNA"/>
</dbReference>
<protein>
    <submittedName>
        <fullName evidence="3">Uncharacterized SAM-binding protein YcdF, DUF218 family</fullName>
    </submittedName>
</protein>
<evidence type="ECO:0000256" key="1">
    <source>
        <dbReference type="SAM" id="Phobius"/>
    </source>
</evidence>
<evidence type="ECO:0000313" key="3">
    <source>
        <dbReference type="EMBL" id="SFS21612.1"/>
    </source>
</evidence>
<evidence type="ECO:0000313" key="4">
    <source>
        <dbReference type="Proteomes" id="UP000199024"/>
    </source>
</evidence>
<keyword evidence="1" id="KW-0472">Membrane</keyword>
<accession>A0A1I6N0W9</accession>
<organism evidence="3 4">
    <name type="scientific">Granulicella pectinivorans</name>
    <dbReference type="NCBI Taxonomy" id="474950"/>
    <lineage>
        <taxon>Bacteria</taxon>
        <taxon>Pseudomonadati</taxon>
        <taxon>Acidobacteriota</taxon>
        <taxon>Terriglobia</taxon>
        <taxon>Terriglobales</taxon>
        <taxon>Acidobacteriaceae</taxon>
        <taxon>Granulicella</taxon>
    </lineage>
</organism>
<dbReference type="InterPro" id="IPR003848">
    <property type="entry name" value="DUF218"/>
</dbReference>
<dbReference type="Pfam" id="PF02698">
    <property type="entry name" value="DUF218"/>
    <property type="match status" value="1"/>
</dbReference>
<dbReference type="PANTHER" id="PTHR30336">
    <property type="entry name" value="INNER MEMBRANE PROTEIN, PROBABLE PERMEASE"/>
    <property type="match status" value="1"/>
</dbReference>
<dbReference type="STRING" id="474950.SAMN05421771_4264"/>
<gene>
    <name evidence="3" type="ORF">SAMN05421771_4264</name>
</gene>
<dbReference type="PANTHER" id="PTHR30336:SF20">
    <property type="entry name" value="DUF218 DOMAIN-CONTAINING PROTEIN"/>
    <property type="match status" value="1"/>
</dbReference>
<keyword evidence="1" id="KW-1133">Transmembrane helix</keyword>
<dbReference type="Proteomes" id="UP000199024">
    <property type="component" value="Unassembled WGS sequence"/>
</dbReference>
<dbReference type="GO" id="GO:0005886">
    <property type="term" value="C:plasma membrane"/>
    <property type="evidence" value="ECO:0007669"/>
    <property type="project" value="TreeGrafter"/>
</dbReference>
<feature type="transmembrane region" description="Helical" evidence="1">
    <location>
        <begin position="20"/>
        <end position="40"/>
    </location>
</feature>
<dbReference type="InterPro" id="IPR051599">
    <property type="entry name" value="Cell_Envelope_Assoc"/>
</dbReference>
<sequence length="224" mass="24749">MSPPPYQRPPAPRSPGRGLFRRVFGLALLVALGWGAWLIAEIHKTATEDQARAADAIVVFGAAEYSGRPSPVLHARLDHAVSLYNKQIAPVIITLGGGGDKDSGRSEGGVARDYLLANGVPYDKIIAETRSFDTEQQVARLAVIARANGLQRLVVVSDGTHLFRIRYLCEEQGLDVYTSPRPLYGNISDQDLSRRYFHEMVSYTSLRMHLHASWLRLWLAGKAN</sequence>
<dbReference type="InterPro" id="IPR014729">
    <property type="entry name" value="Rossmann-like_a/b/a_fold"/>
</dbReference>
<keyword evidence="1" id="KW-0812">Transmembrane</keyword>
<dbReference type="CDD" id="cd06259">
    <property type="entry name" value="YdcF-like"/>
    <property type="match status" value="1"/>
</dbReference>
<keyword evidence="4" id="KW-1185">Reference proteome</keyword>
<evidence type="ECO:0000259" key="2">
    <source>
        <dbReference type="Pfam" id="PF02698"/>
    </source>
</evidence>
<name>A0A1I6N0W9_9BACT</name>
<dbReference type="OrthoDB" id="9782395at2"/>
<proteinExistence type="predicted"/>